<dbReference type="InterPro" id="IPR051681">
    <property type="entry name" value="Ser/Thr_Kinases-Pseudokinases"/>
</dbReference>
<dbReference type="Proteomes" id="UP000310639">
    <property type="component" value="Chromosome"/>
</dbReference>
<gene>
    <name evidence="2" type="ORF">FBF37_03335</name>
</gene>
<dbReference type="Gene3D" id="1.10.510.10">
    <property type="entry name" value="Transferase(Phosphotransferase) domain 1"/>
    <property type="match status" value="1"/>
</dbReference>
<sequence length="259" mass="29771">MLAPLSTNWYITTMHRFDTYASCFEIDEHERVHKLGRHVLMCVTNPQIELMRQLMDEQPKHLLAPLAIRAVQGEPLHETYPLMGATLAEHKRAIQHQLDEGKMTAGTIVDMMMQVAEAAAYLHERGLVHHDIRPTNIFYDEIEGRPALTLFDYNQVKPPYVQTKPHSSWNREHAPEIAKSGSFIDYRFDVYAIGIVFHELTHDLIWESGSDFPEYRIKPALAQQKDLREIMAIATGPWEGRYSDARELHAALCAAKSRI</sequence>
<dbReference type="PANTHER" id="PTHR44329:SF253">
    <property type="entry name" value="KINASE SUPPRESSOR OF RAS 2"/>
    <property type="match status" value="1"/>
</dbReference>
<proteinExistence type="predicted"/>
<evidence type="ECO:0000313" key="2">
    <source>
        <dbReference type="EMBL" id="QCT42474.1"/>
    </source>
</evidence>
<dbReference type="InterPro" id="IPR000719">
    <property type="entry name" value="Prot_kinase_dom"/>
</dbReference>
<dbReference type="SUPFAM" id="SSF56112">
    <property type="entry name" value="Protein kinase-like (PK-like)"/>
    <property type="match status" value="1"/>
</dbReference>
<protein>
    <recommendedName>
        <fullName evidence="1">Protein kinase domain-containing protein</fullName>
    </recommendedName>
</protein>
<dbReference type="OrthoDB" id="111294at2"/>
<reference evidence="2 3" key="1">
    <citation type="submission" date="2019-04" db="EMBL/GenBank/DDBJ databases">
        <title>Saccharibacteria TM7 genomes.</title>
        <authorList>
            <person name="Bor B."/>
            <person name="He X."/>
            <person name="Chen T."/>
            <person name="Dewhirst F.E."/>
        </authorList>
    </citation>
    <scope>NUCLEOTIDE SEQUENCE [LARGE SCALE GENOMIC DNA]</scope>
    <source>
        <strain evidence="2 3">BB001</strain>
    </source>
</reference>
<dbReference type="PROSITE" id="PS00109">
    <property type="entry name" value="PROTEIN_KINASE_TYR"/>
    <property type="match status" value="1"/>
</dbReference>
<name>A0A4P9A3R0_9BACT</name>
<dbReference type="PROSITE" id="PS50011">
    <property type="entry name" value="PROTEIN_KINASE_DOM"/>
    <property type="match status" value="1"/>
</dbReference>
<accession>A0A4P9A3R0</accession>
<feature type="domain" description="Protein kinase" evidence="1">
    <location>
        <begin position="1"/>
        <end position="259"/>
    </location>
</feature>
<dbReference type="EMBL" id="CP040004">
    <property type="protein sequence ID" value="QCT42474.1"/>
    <property type="molecule type" value="Genomic_DNA"/>
</dbReference>
<keyword evidence="3" id="KW-1185">Reference proteome</keyword>
<dbReference type="InterPro" id="IPR008266">
    <property type="entry name" value="Tyr_kinase_AS"/>
</dbReference>
<dbReference type="InterPro" id="IPR011009">
    <property type="entry name" value="Kinase-like_dom_sf"/>
</dbReference>
<dbReference type="Pfam" id="PF00069">
    <property type="entry name" value="Pkinase"/>
    <property type="match status" value="1"/>
</dbReference>
<evidence type="ECO:0000313" key="3">
    <source>
        <dbReference type="Proteomes" id="UP000310639"/>
    </source>
</evidence>
<evidence type="ECO:0000259" key="1">
    <source>
        <dbReference type="PROSITE" id="PS50011"/>
    </source>
</evidence>
<dbReference type="AlphaFoldDB" id="A0A4P9A3R0"/>
<dbReference type="KEGG" id="nft:FBF37_03335"/>
<dbReference type="PANTHER" id="PTHR44329">
    <property type="entry name" value="SERINE/THREONINE-PROTEIN KINASE TNNI3K-RELATED"/>
    <property type="match status" value="1"/>
</dbReference>
<organism evidence="2 3">
    <name type="scientific">Candidatus Nanosynbacter featherlites</name>
    <dbReference type="NCBI Taxonomy" id="2572088"/>
    <lineage>
        <taxon>Bacteria</taxon>
        <taxon>Candidatus Saccharimonadota</taxon>
        <taxon>Candidatus Saccharimonadia</taxon>
        <taxon>Candidatus Nanosynbacterales</taxon>
        <taxon>Candidatus Nanosynbacteraceae</taxon>
        <taxon>Candidatus Nanosynbacter</taxon>
    </lineage>
</organism>
<dbReference type="GO" id="GO:0004674">
    <property type="term" value="F:protein serine/threonine kinase activity"/>
    <property type="evidence" value="ECO:0007669"/>
    <property type="project" value="TreeGrafter"/>
</dbReference>
<dbReference type="GO" id="GO:0005524">
    <property type="term" value="F:ATP binding"/>
    <property type="evidence" value="ECO:0007669"/>
    <property type="project" value="InterPro"/>
</dbReference>